<feature type="zinc finger region" description="TRAF-type" evidence="4">
    <location>
        <begin position="115"/>
        <end position="157"/>
    </location>
</feature>
<dbReference type="AlphaFoldDB" id="A0AAV7KB27"/>
<evidence type="ECO:0000256" key="3">
    <source>
        <dbReference type="ARBA" id="ARBA00022833"/>
    </source>
</evidence>
<feature type="domain" description="TRAF-type" evidence="5">
    <location>
        <begin position="169"/>
        <end position="213"/>
    </location>
</feature>
<evidence type="ECO:0000313" key="6">
    <source>
        <dbReference type="EMBL" id="KAI6658043.1"/>
    </source>
</evidence>
<sequence length="423" mass="49013">MAEKIDSSIPDDVDQILYVEFESENQTSYRGYKFDYLAQNLTEMEQTFVFCPKCSGIIREACSIQDSNLCLECCENEENPKPANMLRSSVSTLSIKCPLLRDCGWTGILIDSVKHLKECRVFLVECSLECGAVIKRCEIEDHIHNHCPNRTASCLFCDEIRLHKFIPGHLIVCHAYPVKCICGSETRRDQHDIHIETECPLAKIECPYAKYSCNIGAIFRKDLLTHKREFFIEHQDMIEQENCKLKEELYQLKEEQYQLKDNHHNLEGRCNDLWKRESALKQEYFQMKQSLRLKKQLYGIEISVRPTQSETTREVFNIGSYRFNCIVSVQDSINIELMRLSSSFGNDKNVICITDCVVCLKGTKQVNEPFSTNIQLSSRAVIGGTISIMEIRRRIFSLFIQPDGTLDMSVYFDYDYVTYKGLF</sequence>
<gene>
    <name evidence="6" type="ORF">LOD99_15756</name>
</gene>
<reference evidence="6 7" key="1">
    <citation type="journal article" date="2023" name="BMC Biol.">
        <title>The compact genome of the sponge Oopsacas minuta (Hexactinellida) is lacking key metazoan core genes.</title>
        <authorList>
            <person name="Santini S."/>
            <person name="Schenkelaars Q."/>
            <person name="Jourda C."/>
            <person name="Duchesne M."/>
            <person name="Belahbib H."/>
            <person name="Rocher C."/>
            <person name="Selva M."/>
            <person name="Riesgo A."/>
            <person name="Vervoort M."/>
            <person name="Leys S.P."/>
            <person name="Kodjabachian L."/>
            <person name="Le Bivic A."/>
            <person name="Borchiellini C."/>
            <person name="Claverie J.M."/>
            <person name="Renard E."/>
        </authorList>
    </citation>
    <scope>NUCLEOTIDE SEQUENCE [LARGE SCALE GENOMIC DNA]</scope>
    <source>
        <strain evidence="6">SPO-2</strain>
    </source>
</reference>
<dbReference type="PANTHER" id="PTHR10131">
    <property type="entry name" value="TNF RECEPTOR ASSOCIATED FACTOR"/>
    <property type="match status" value="1"/>
</dbReference>
<protein>
    <submittedName>
        <fullName evidence="6">TNF receptor-associated factor 6-like</fullName>
    </submittedName>
</protein>
<dbReference type="GO" id="GO:0008270">
    <property type="term" value="F:zinc ion binding"/>
    <property type="evidence" value="ECO:0007669"/>
    <property type="project" value="UniProtKB-KW"/>
</dbReference>
<dbReference type="InterPro" id="IPR013083">
    <property type="entry name" value="Znf_RING/FYVE/PHD"/>
</dbReference>
<evidence type="ECO:0000259" key="5">
    <source>
        <dbReference type="PROSITE" id="PS50145"/>
    </source>
</evidence>
<organism evidence="6 7">
    <name type="scientific">Oopsacas minuta</name>
    <dbReference type="NCBI Taxonomy" id="111878"/>
    <lineage>
        <taxon>Eukaryota</taxon>
        <taxon>Metazoa</taxon>
        <taxon>Porifera</taxon>
        <taxon>Hexactinellida</taxon>
        <taxon>Hexasterophora</taxon>
        <taxon>Lyssacinosida</taxon>
        <taxon>Leucopsacidae</taxon>
        <taxon>Oopsacas</taxon>
    </lineage>
</organism>
<dbReference type="PROSITE" id="PS50145">
    <property type="entry name" value="ZF_TRAF"/>
    <property type="match status" value="2"/>
</dbReference>
<keyword evidence="7" id="KW-1185">Reference proteome</keyword>
<keyword evidence="1 4" id="KW-0479">Metal-binding</keyword>
<dbReference type="EMBL" id="JAKMXF010000110">
    <property type="protein sequence ID" value="KAI6658043.1"/>
    <property type="molecule type" value="Genomic_DNA"/>
</dbReference>
<evidence type="ECO:0000256" key="1">
    <source>
        <dbReference type="ARBA" id="ARBA00022723"/>
    </source>
</evidence>
<proteinExistence type="predicted"/>
<feature type="zinc finger region" description="TRAF-type" evidence="4">
    <location>
        <begin position="169"/>
        <end position="213"/>
    </location>
</feature>
<evidence type="ECO:0000256" key="2">
    <source>
        <dbReference type="ARBA" id="ARBA00022771"/>
    </source>
</evidence>
<evidence type="ECO:0000313" key="7">
    <source>
        <dbReference type="Proteomes" id="UP001165289"/>
    </source>
</evidence>
<dbReference type="SUPFAM" id="SSF49599">
    <property type="entry name" value="TRAF domain-like"/>
    <property type="match status" value="1"/>
</dbReference>
<accession>A0AAV7KB27</accession>
<dbReference type="PANTHER" id="PTHR10131:SF94">
    <property type="entry name" value="TNF RECEPTOR-ASSOCIATED FACTOR 4"/>
    <property type="match status" value="1"/>
</dbReference>
<evidence type="ECO:0000256" key="4">
    <source>
        <dbReference type="PROSITE-ProRule" id="PRU00207"/>
    </source>
</evidence>
<dbReference type="Proteomes" id="UP001165289">
    <property type="component" value="Unassembled WGS sequence"/>
</dbReference>
<comment type="caution">
    <text evidence="6">The sequence shown here is derived from an EMBL/GenBank/DDBJ whole genome shotgun (WGS) entry which is preliminary data.</text>
</comment>
<name>A0AAV7KB27_9METZ</name>
<keyword evidence="3 4" id="KW-0862">Zinc</keyword>
<dbReference type="Gene3D" id="3.30.40.10">
    <property type="entry name" value="Zinc/RING finger domain, C3HC4 (zinc finger)"/>
    <property type="match status" value="2"/>
</dbReference>
<dbReference type="Pfam" id="PF02176">
    <property type="entry name" value="zf-TRAF"/>
    <property type="match status" value="2"/>
</dbReference>
<feature type="domain" description="TRAF-type" evidence="5">
    <location>
        <begin position="115"/>
        <end position="157"/>
    </location>
</feature>
<keyword evidence="2 4" id="KW-0863">Zinc-finger</keyword>
<keyword evidence="6" id="KW-0675">Receptor</keyword>
<dbReference type="InterPro" id="IPR001293">
    <property type="entry name" value="Znf_TRAF"/>
</dbReference>